<dbReference type="EMBL" id="JBGNUJ010000008">
    <property type="protein sequence ID" value="KAL3956715.1"/>
    <property type="molecule type" value="Genomic_DNA"/>
</dbReference>
<keyword evidence="2" id="KW-1185">Reference proteome</keyword>
<accession>A0ACC4DK30</accession>
<gene>
    <name evidence="1" type="ORF">ACCO45_009561</name>
</gene>
<name>A0ACC4DK30_PURLI</name>
<evidence type="ECO:0000313" key="2">
    <source>
        <dbReference type="Proteomes" id="UP001638806"/>
    </source>
</evidence>
<protein>
    <submittedName>
        <fullName evidence="1">Uncharacterized protein</fullName>
    </submittedName>
</protein>
<sequence>MNVLKSHIPNFVELVAVFVGPSLLVLVLVLALVLWCFAWDLMGTRCYCWNQGRNPTKKGATEFGRSIWILDAGQLGPSPTMPSYDVQ</sequence>
<comment type="caution">
    <text evidence="1">The sequence shown here is derived from an EMBL/GenBank/DDBJ whole genome shotgun (WGS) entry which is preliminary data.</text>
</comment>
<evidence type="ECO:0000313" key="1">
    <source>
        <dbReference type="EMBL" id="KAL3956715.1"/>
    </source>
</evidence>
<organism evidence="1 2">
    <name type="scientific">Purpureocillium lilacinum</name>
    <name type="common">Paecilomyces lilacinus</name>
    <dbReference type="NCBI Taxonomy" id="33203"/>
    <lineage>
        <taxon>Eukaryota</taxon>
        <taxon>Fungi</taxon>
        <taxon>Dikarya</taxon>
        <taxon>Ascomycota</taxon>
        <taxon>Pezizomycotina</taxon>
        <taxon>Sordariomycetes</taxon>
        <taxon>Hypocreomycetidae</taxon>
        <taxon>Hypocreales</taxon>
        <taxon>Ophiocordycipitaceae</taxon>
        <taxon>Purpureocillium</taxon>
    </lineage>
</organism>
<dbReference type="Proteomes" id="UP001638806">
    <property type="component" value="Unassembled WGS sequence"/>
</dbReference>
<reference evidence="1" key="1">
    <citation type="submission" date="2024-12" db="EMBL/GenBank/DDBJ databases">
        <title>Comparative genomics and development of molecular markers within Purpureocillium lilacinum and among Purpureocillium species.</title>
        <authorList>
            <person name="Yeh Z.-Y."/>
            <person name="Ni N.-T."/>
            <person name="Lo P.-H."/>
            <person name="Mushyakhwo K."/>
            <person name="Lin C.-F."/>
            <person name="Nai Y.-S."/>
        </authorList>
    </citation>
    <scope>NUCLEOTIDE SEQUENCE</scope>
    <source>
        <strain evidence="1">NCHU-NPUST-175</strain>
    </source>
</reference>
<proteinExistence type="predicted"/>